<dbReference type="RefSeq" id="WP_038047690.1">
    <property type="nucleotide sequence ID" value="NZ_JMFG01000008.1"/>
</dbReference>
<dbReference type="EMBL" id="DSMR01000013">
    <property type="protein sequence ID" value="HET46584.1"/>
    <property type="molecule type" value="Genomic_DNA"/>
</dbReference>
<dbReference type="Proteomes" id="UP000027284">
    <property type="component" value="Unassembled WGS sequence"/>
</dbReference>
<keyword evidence="1 3" id="KW-0689">Ribosomal protein</keyword>
<reference evidence="5 6" key="1">
    <citation type="submission" date="2014-04" db="EMBL/GenBank/DDBJ databases">
        <title>The Genome Sequence of Thermoanaerobaculum aquaticum MP-01, The First Cultivated Group 23 Acidobacterium.</title>
        <authorList>
            <person name="Stamps B.W."/>
            <person name="Losey N.A."/>
            <person name="Lawson P.A."/>
            <person name="Stevenson B.S."/>
        </authorList>
    </citation>
    <scope>NUCLEOTIDE SEQUENCE [LARGE SCALE GENOMIC DNA]</scope>
    <source>
        <strain evidence="5 6">MP-01</strain>
    </source>
</reference>
<dbReference type="OrthoDB" id="9807878at2"/>
<proteinExistence type="inferred from homology"/>
<evidence type="ECO:0000256" key="2">
    <source>
        <dbReference type="ARBA" id="ARBA00023274"/>
    </source>
</evidence>
<evidence type="ECO:0000313" key="6">
    <source>
        <dbReference type="Proteomes" id="UP000027284"/>
    </source>
</evidence>
<dbReference type="STRING" id="1312852.EG19_11930"/>
<name>A0A062XPC1_9BACT</name>
<accession>A0A062XPC1</accession>
<evidence type="ECO:0000256" key="3">
    <source>
        <dbReference type="HAMAP-Rule" id="MF_00385"/>
    </source>
</evidence>
<dbReference type="GO" id="GO:0005737">
    <property type="term" value="C:cytoplasm"/>
    <property type="evidence" value="ECO:0007669"/>
    <property type="project" value="UniProtKB-ARBA"/>
</dbReference>
<evidence type="ECO:0000256" key="1">
    <source>
        <dbReference type="ARBA" id="ARBA00022980"/>
    </source>
</evidence>
<keyword evidence="6" id="KW-1185">Reference proteome</keyword>
<dbReference type="PANTHER" id="PTHR12919">
    <property type="entry name" value="30S RIBOSOMAL PROTEIN S16"/>
    <property type="match status" value="1"/>
</dbReference>
<protein>
    <recommendedName>
        <fullName evidence="3">Small ribosomal subunit protein bS16</fullName>
    </recommendedName>
</protein>
<dbReference type="GO" id="GO:0015935">
    <property type="term" value="C:small ribosomal subunit"/>
    <property type="evidence" value="ECO:0007669"/>
    <property type="project" value="TreeGrafter"/>
</dbReference>
<dbReference type="InterPro" id="IPR023803">
    <property type="entry name" value="Ribosomal_bS16_dom_sf"/>
</dbReference>
<sequence length="78" mass="9284">MIKIRLRRMGSNRRPTYRIVVSDDRRTPQAAFLEEVGFYNPRVEPPEIRLNKERVEYWLARGAQMSETVASLYKRARS</sequence>
<dbReference type="HAMAP" id="MF_00385">
    <property type="entry name" value="Ribosomal_bS16"/>
    <property type="match status" value="1"/>
</dbReference>
<evidence type="ECO:0000313" key="5">
    <source>
        <dbReference type="EMBL" id="KDA54417.1"/>
    </source>
</evidence>
<gene>
    <name evidence="3 5" type="primary">rpsP</name>
    <name evidence="5" type="ORF">EG19_11930</name>
    <name evidence="4" type="ORF">ENQ31_00225</name>
</gene>
<dbReference type="Pfam" id="PF00886">
    <property type="entry name" value="Ribosomal_S16"/>
    <property type="match status" value="1"/>
</dbReference>
<dbReference type="NCBIfam" id="TIGR00002">
    <property type="entry name" value="S16"/>
    <property type="match status" value="1"/>
</dbReference>
<organism evidence="5 6">
    <name type="scientific">Thermoanaerobaculum aquaticum</name>
    <dbReference type="NCBI Taxonomy" id="1312852"/>
    <lineage>
        <taxon>Bacteria</taxon>
        <taxon>Pseudomonadati</taxon>
        <taxon>Acidobacteriota</taxon>
        <taxon>Thermoanaerobaculia</taxon>
        <taxon>Thermoanaerobaculales</taxon>
        <taxon>Thermoanaerobaculaceae</taxon>
        <taxon>Thermoanaerobaculum</taxon>
    </lineage>
</organism>
<dbReference type="Gene3D" id="3.30.1320.10">
    <property type="match status" value="1"/>
</dbReference>
<dbReference type="PANTHER" id="PTHR12919:SF20">
    <property type="entry name" value="SMALL RIBOSOMAL SUBUNIT PROTEIN BS16M"/>
    <property type="match status" value="1"/>
</dbReference>
<keyword evidence="2 3" id="KW-0687">Ribonucleoprotein</keyword>
<comment type="similarity">
    <text evidence="3">Belongs to the bacterial ribosomal protein bS16 family.</text>
</comment>
<evidence type="ECO:0000313" key="4">
    <source>
        <dbReference type="EMBL" id="HET46584.1"/>
    </source>
</evidence>
<dbReference type="SUPFAM" id="SSF54565">
    <property type="entry name" value="Ribosomal protein S16"/>
    <property type="match status" value="1"/>
</dbReference>
<dbReference type="AlphaFoldDB" id="A0A062XPC1"/>
<dbReference type="GO" id="GO:0003735">
    <property type="term" value="F:structural constituent of ribosome"/>
    <property type="evidence" value="ECO:0007669"/>
    <property type="project" value="InterPro"/>
</dbReference>
<reference evidence="4" key="2">
    <citation type="journal article" date="2020" name="mSystems">
        <title>Genome- and Community-Level Interaction Insights into Carbon Utilization and Element Cycling Functions of Hydrothermarchaeota in Hydrothermal Sediment.</title>
        <authorList>
            <person name="Zhou Z."/>
            <person name="Liu Y."/>
            <person name="Xu W."/>
            <person name="Pan J."/>
            <person name="Luo Z.H."/>
            <person name="Li M."/>
        </authorList>
    </citation>
    <scope>NUCLEOTIDE SEQUENCE [LARGE SCALE GENOMIC DNA]</scope>
    <source>
        <strain evidence="4">SpSt-299</strain>
    </source>
</reference>
<comment type="caution">
    <text evidence="5">The sequence shown here is derived from an EMBL/GenBank/DDBJ whole genome shotgun (WGS) entry which is preliminary data.</text>
</comment>
<dbReference type="EMBL" id="JMFG01000008">
    <property type="protein sequence ID" value="KDA54417.1"/>
    <property type="molecule type" value="Genomic_DNA"/>
</dbReference>
<dbReference type="GO" id="GO:0006412">
    <property type="term" value="P:translation"/>
    <property type="evidence" value="ECO:0007669"/>
    <property type="project" value="UniProtKB-UniRule"/>
</dbReference>
<dbReference type="InterPro" id="IPR000307">
    <property type="entry name" value="Ribosomal_bS16"/>
</dbReference>